<dbReference type="AlphaFoldDB" id="A0A6G0U266"/>
<evidence type="ECO:0000313" key="2">
    <source>
        <dbReference type="Proteomes" id="UP000475862"/>
    </source>
</evidence>
<accession>A0A6G0U266</accession>
<keyword evidence="2" id="KW-1185">Reference proteome</keyword>
<dbReference type="EMBL" id="VYZN01000009">
    <property type="protein sequence ID" value="KAE9543033.1"/>
    <property type="molecule type" value="Genomic_DNA"/>
</dbReference>
<name>A0A6G0U266_APHGL</name>
<protein>
    <submittedName>
        <fullName evidence="1">Uncharacterized protein</fullName>
    </submittedName>
</protein>
<evidence type="ECO:0000313" key="1">
    <source>
        <dbReference type="EMBL" id="KAE9543033.1"/>
    </source>
</evidence>
<comment type="caution">
    <text evidence="1">The sequence shown here is derived from an EMBL/GenBank/DDBJ whole genome shotgun (WGS) entry which is preliminary data.</text>
</comment>
<gene>
    <name evidence="1" type="ORF">AGLY_002944</name>
</gene>
<proteinExistence type="predicted"/>
<organism evidence="1 2">
    <name type="scientific">Aphis glycines</name>
    <name type="common">Soybean aphid</name>
    <dbReference type="NCBI Taxonomy" id="307491"/>
    <lineage>
        <taxon>Eukaryota</taxon>
        <taxon>Metazoa</taxon>
        <taxon>Ecdysozoa</taxon>
        <taxon>Arthropoda</taxon>
        <taxon>Hexapoda</taxon>
        <taxon>Insecta</taxon>
        <taxon>Pterygota</taxon>
        <taxon>Neoptera</taxon>
        <taxon>Paraneoptera</taxon>
        <taxon>Hemiptera</taxon>
        <taxon>Sternorrhyncha</taxon>
        <taxon>Aphidomorpha</taxon>
        <taxon>Aphidoidea</taxon>
        <taxon>Aphididae</taxon>
        <taxon>Aphidini</taxon>
        <taxon>Aphis</taxon>
        <taxon>Aphis</taxon>
    </lineage>
</organism>
<dbReference type="Proteomes" id="UP000475862">
    <property type="component" value="Unassembled WGS sequence"/>
</dbReference>
<sequence length="172" mass="20303">MNTFYVPLQRLNYGQNAPINRIMQFVYHLSVDLFPSIDNLVEDIIPINDVFMSKTKQKTNTKFTHDNINFYLAAFRAMYYNMYIYMTTKILQISTQNNFRQDYYINVFITTLLILTSLHPSQKFVVVGRDDTSPFLNQIYQLHVDKINKMFTAKEYALKLFYNAILGVLVYG</sequence>
<dbReference type="OrthoDB" id="6777438at2759"/>
<reference evidence="1 2" key="1">
    <citation type="submission" date="2019-08" db="EMBL/GenBank/DDBJ databases">
        <title>The genome of the soybean aphid Biotype 1, its phylome, world population structure and adaptation to the North American continent.</title>
        <authorList>
            <person name="Giordano R."/>
            <person name="Donthu R.K."/>
            <person name="Hernandez A.G."/>
            <person name="Wright C.L."/>
            <person name="Zimin A.V."/>
        </authorList>
    </citation>
    <scope>NUCLEOTIDE SEQUENCE [LARGE SCALE GENOMIC DNA]</scope>
    <source>
        <tissue evidence="1">Whole aphids</tissue>
    </source>
</reference>